<keyword evidence="3" id="KW-1185">Reference proteome</keyword>
<keyword evidence="1" id="KW-0472">Membrane</keyword>
<feature type="transmembrane region" description="Helical" evidence="1">
    <location>
        <begin position="42"/>
        <end position="61"/>
    </location>
</feature>
<evidence type="ECO:0000256" key="1">
    <source>
        <dbReference type="SAM" id="Phobius"/>
    </source>
</evidence>
<protein>
    <submittedName>
        <fullName evidence="2">Uncharacterized protein</fullName>
    </submittedName>
</protein>
<name>A0ABQ2DKV8_9MICC</name>
<sequence>MHEYLNQPLSFWILYGILLVGLCAAGMFLLIRSRLNRNGQLLAGSAVLLFALSFAILLYPVQLDGASCGIGAGATGWSEDDLQPWLGATDAEMQDFGSCRAAQWRFFAIGLSVFGMGIVAMFTPLIPRFRAHSISSQ</sequence>
<dbReference type="EMBL" id="BMKX01000004">
    <property type="protein sequence ID" value="GGJ62035.1"/>
    <property type="molecule type" value="Genomic_DNA"/>
</dbReference>
<keyword evidence="1" id="KW-1133">Transmembrane helix</keyword>
<evidence type="ECO:0000313" key="3">
    <source>
        <dbReference type="Proteomes" id="UP000606115"/>
    </source>
</evidence>
<keyword evidence="1" id="KW-0812">Transmembrane</keyword>
<feature type="transmembrane region" description="Helical" evidence="1">
    <location>
        <begin position="12"/>
        <end position="30"/>
    </location>
</feature>
<reference evidence="3" key="1">
    <citation type="journal article" date="2019" name="Int. J. Syst. Evol. Microbiol.">
        <title>The Global Catalogue of Microorganisms (GCM) 10K type strain sequencing project: providing services to taxonomists for standard genome sequencing and annotation.</title>
        <authorList>
            <consortium name="The Broad Institute Genomics Platform"/>
            <consortium name="The Broad Institute Genome Sequencing Center for Infectious Disease"/>
            <person name="Wu L."/>
            <person name="Ma J."/>
        </authorList>
    </citation>
    <scope>NUCLEOTIDE SEQUENCE [LARGE SCALE GENOMIC DNA]</scope>
    <source>
        <strain evidence="3">CGMCC 1.3685</strain>
    </source>
</reference>
<organism evidence="2 3">
    <name type="scientific">Glutamicibacter ardleyensis</name>
    <dbReference type="NCBI Taxonomy" id="225894"/>
    <lineage>
        <taxon>Bacteria</taxon>
        <taxon>Bacillati</taxon>
        <taxon>Actinomycetota</taxon>
        <taxon>Actinomycetes</taxon>
        <taxon>Micrococcales</taxon>
        <taxon>Micrococcaceae</taxon>
        <taxon>Glutamicibacter</taxon>
    </lineage>
</organism>
<feature type="transmembrane region" description="Helical" evidence="1">
    <location>
        <begin position="106"/>
        <end position="126"/>
    </location>
</feature>
<gene>
    <name evidence="2" type="ORF">GCM10007173_21120</name>
</gene>
<comment type="caution">
    <text evidence="2">The sequence shown here is derived from an EMBL/GenBank/DDBJ whole genome shotgun (WGS) entry which is preliminary data.</text>
</comment>
<accession>A0ABQ2DKV8</accession>
<dbReference type="Proteomes" id="UP000606115">
    <property type="component" value="Unassembled WGS sequence"/>
</dbReference>
<proteinExistence type="predicted"/>
<evidence type="ECO:0000313" key="2">
    <source>
        <dbReference type="EMBL" id="GGJ62035.1"/>
    </source>
</evidence>